<dbReference type="Pfam" id="PF02958">
    <property type="entry name" value="EcKL"/>
    <property type="match status" value="1"/>
</dbReference>
<dbReference type="EMBL" id="JH668519">
    <property type="protein sequence ID" value="KAG6456677.1"/>
    <property type="molecule type" value="Genomic_DNA"/>
</dbReference>
<dbReference type="SUPFAM" id="SSF56112">
    <property type="entry name" value="Protein kinase-like (PK-like)"/>
    <property type="match status" value="1"/>
</dbReference>
<dbReference type="PANTHER" id="PTHR11012:SF30">
    <property type="entry name" value="PROTEIN KINASE-LIKE DOMAIN-CONTAINING"/>
    <property type="match status" value="1"/>
</dbReference>
<sequence>MGLQFEGATNNISEPQLAYIRNVLEKRGYKDTKVTFQAVGQDGDNFVASVKRIVVRNENGEFRMIAKIATQHELIRTNMELERLFRNEHIMYTSVLPKFHELEEQADLPKEDRLKFPECYGSSTAAPHEVILLEDLLVPGFIMLDKLKPLSVECIRSVLRNFALLHSLSYALKDKERDIFNEYKSTLYNMWGYAAIKPNMKTLLKPIENTLTTLVDGDHRKRLIKDSMDYGLKLGLKLWRQDKDSKHSVIQQGDSWTNNILFRFDGDLLQESVLIDYQISRVSLPIYDIMYMLFNCTDHKTRMEHFYDWIDYYHLELEKALGNYGIKANYVYSRDQLYADLKRYGKVIFAVSLILANSLVLNPEDAIRLKETLKKPMDDSEFSNFLPNDVNTNLLIKRRVEGVVDSFVKLGLL</sequence>
<reference evidence="2" key="1">
    <citation type="journal article" date="2016" name="Insect Biochem. Mol. Biol.">
        <title>Multifaceted biological insights from a draft genome sequence of the tobacco hornworm moth, Manduca sexta.</title>
        <authorList>
            <person name="Kanost M.R."/>
            <person name="Arrese E.L."/>
            <person name="Cao X."/>
            <person name="Chen Y.R."/>
            <person name="Chellapilla S."/>
            <person name="Goldsmith M.R."/>
            <person name="Grosse-Wilde E."/>
            <person name="Heckel D.G."/>
            <person name="Herndon N."/>
            <person name="Jiang H."/>
            <person name="Papanicolaou A."/>
            <person name="Qu J."/>
            <person name="Soulages J.L."/>
            <person name="Vogel H."/>
            <person name="Walters J."/>
            <person name="Waterhouse R.M."/>
            <person name="Ahn S.J."/>
            <person name="Almeida F.C."/>
            <person name="An C."/>
            <person name="Aqrawi P."/>
            <person name="Bretschneider A."/>
            <person name="Bryant W.B."/>
            <person name="Bucks S."/>
            <person name="Chao H."/>
            <person name="Chevignon G."/>
            <person name="Christen J.M."/>
            <person name="Clarke D.F."/>
            <person name="Dittmer N.T."/>
            <person name="Ferguson L.C.F."/>
            <person name="Garavelou S."/>
            <person name="Gordon K.H.J."/>
            <person name="Gunaratna R.T."/>
            <person name="Han Y."/>
            <person name="Hauser F."/>
            <person name="He Y."/>
            <person name="Heidel-Fischer H."/>
            <person name="Hirsh A."/>
            <person name="Hu Y."/>
            <person name="Jiang H."/>
            <person name="Kalra D."/>
            <person name="Klinner C."/>
            <person name="Konig C."/>
            <person name="Kovar C."/>
            <person name="Kroll A.R."/>
            <person name="Kuwar S.S."/>
            <person name="Lee S.L."/>
            <person name="Lehman R."/>
            <person name="Li K."/>
            <person name="Li Z."/>
            <person name="Liang H."/>
            <person name="Lovelace S."/>
            <person name="Lu Z."/>
            <person name="Mansfield J.H."/>
            <person name="McCulloch K.J."/>
            <person name="Mathew T."/>
            <person name="Morton B."/>
            <person name="Muzny D.M."/>
            <person name="Neunemann D."/>
            <person name="Ongeri F."/>
            <person name="Pauchet Y."/>
            <person name="Pu L.L."/>
            <person name="Pyrousis I."/>
            <person name="Rao X.J."/>
            <person name="Redding A."/>
            <person name="Roesel C."/>
            <person name="Sanchez-Gracia A."/>
            <person name="Schaack S."/>
            <person name="Shukla A."/>
            <person name="Tetreau G."/>
            <person name="Wang Y."/>
            <person name="Xiong G.H."/>
            <person name="Traut W."/>
            <person name="Walsh T.K."/>
            <person name="Worley K.C."/>
            <person name="Wu D."/>
            <person name="Wu W."/>
            <person name="Wu Y.Q."/>
            <person name="Zhang X."/>
            <person name="Zou Z."/>
            <person name="Zucker H."/>
            <person name="Briscoe A.D."/>
            <person name="Burmester T."/>
            <person name="Clem R.J."/>
            <person name="Feyereisen R."/>
            <person name="Grimmelikhuijzen C.J.P."/>
            <person name="Hamodrakas S.J."/>
            <person name="Hansson B.S."/>
            <person name="Huguet E."/>
            <person name="Jermiin L.S."/>
            <person name="Lan Q."/>
            <person name="Lehman H.K."/>
            <person name="Lorenzen M."/>
            <person name="Merzendorfer H."/>
            <person name="Michalopoulos I."/>
            <person name="Morton D.B."/>
            <person name="Muthukrishnan S."/>
            <person name="Oakeshott J.G."/>
            <person name="Palmer W."/>
            <person name="Park Y."/>
            <person name="Passarelli A.L."/>
            <person name="Rozas J."/>
            <person name="Schwartz L.M."/>
            <person name="Smith W."/>
            <person name="Southgate A."/>
            <person name="Vilcinskas A."/>
            <person name="Vogt R."/>
            <person name="Wang P."/>
            <person name="Werren J."/>
            <person name="Yu X.Q."/>
            <person name="Zhou J.J."/>
            <person name="Brown S.J."/>
            <person name="Scherer S.E."/>
            <person name="Richards S."/>
            <person name="Blissard G.W."/>
        </authorList>
    </citation>
    <scope>NUCLEOTIDE SEQUENCE</scope>
</reference>
<accession>A0A921ZH24</accession>
<organism evidence="2 3">
    <name type="scientific">Manduca sexta</name>
    <name type="common">Tobacco hawkmoth</name>
    <name type="synonym">Tobacco hornworm</name>
    <dbReference type="NCBI Taxonomy" id="7130"/>
    <lineage>
        <taxon>Eukaryota</taxon>
        <taxon>Metazoa</taxon>
        <taxon>Ecdysozoa</taxon>
        <taxon>Arthropoda</taxon>
        <taxon>Hexapoda</taxon>
        <taxon>Insecta</taxon>
        <taxon>Pterygota</taxon>
        <taxon>Neoptera</taxon>
        <taxon>Endopterygota</taxon>
        <taxon>Lepidoptera</taxon>
        <taxon>Glossata</taxon>
        <taxon>Ditrysia</taxon>
        <taxon>Bombycoidea</taxon>
        <taxon>Sphingidae</taxon>
        <taxon>Sphinginae</taxon>
        <taxon>Sphingini</taxon>
        <taxon>Manduca</taxon>
    </lineage>
</organism>
<protein>
    <recommendedName>
        <fullName evidence="1">CHK kinase-like domain-containing protein</fullName>
    </recommendedName>
</protein>
<dbReference type="AlphaFoldDB" id="A0A921ZH24"/>
<name>A0A921ZH24_MANSE</name>
<dbReference type="PANTHER" id="PTHR11012">
    <property type="entry name" value="PROTEIN KINASE-LIKE DOMAIN-CONTAINING"/>
    <property type="match status" value="1"/>
</dbReference>
<proteinExistence type="predicted"/>
<dbReference type="SMART" id="SM00587">
    <property type="entry name" value="CHK"/>
    <property type="match status" value="1"/>
</dbReference>
<gene>
    <name evidence="2" type="ORF">O3G_MSEX009861</name>
</gene>
<feature type="domain" description="CHK kinase-like" evidence="1">
    <location>
        <begin position="131"/>
        <end position="323"/>
    </location>
</feature>
<reference evidence="2" key="2">
    <citation type="submission" date="2020-12" db="EMBL/GenBank/DDBJ databases">
        <authorList>
            <person name="Kanost M."/>
        </authorList>
    </citation>
    <scope>NUCLEOTIDE SEQUENCE</scope>
</reference>
<comment type="caution">
    <text evidence="2">The sequence shown here is derived from an EMBL/GenBank/DDBJ whole genome shotgun (WGS) entry which is preliminary data.</text>
</comment>
<dbReference type="InterPro" id="IPR004119">
    <property type="entry name" value="EcKL"/>
</dbReference>
<dbReference type="InterPro" id="IPR015897">
    <property type="entry name" value="CHK_kinase-like"/>
</dbReference>
<dbReference type="Gene3D" id="3.90.1200.10">
    <property type="match status" value="1"/>
</dbReference>
<evidence type="ECO:0000259" key="1">
    <source>
        <dbReference type="SMART" id="SM00587"/>
    </source>
</evidence>
<keyword evidence="3" id="KW-1185">Reference proteome</keyword>
<dbReference type="Proteomes" id="UP000791440">
    <property type="component" value="Unassembled WGS sequence"/>
</dbReference>
<evidence type="ECO:0000313" key="3">
    <source>
        <dbReference type="Proteomes" id="UP000791440"/>
    </source>
</evidence>
<evidence type="ECO:0000313" key="2">
    <source>
        <dbReference type="EMBL" id="KAG6456677.1"/>
    </source>
</evidence>
<dbReference type="InterPro" id="IPR011009">
    <property type="entry name" value="Kinase-like_dom_sf"/>
</dbReference>